<organism evidence="1 2">
    <name type="scientific">Geobacillus stearothermophilus</name>
    <name type="common">Bacillus stearothermophilus</name>
    <dbReference type="NCBI Taxonomy" id="1422"/>
    <lineage>
        <taxon>Bacteria</taxon>
        <taxon>Bacillati</taxon>
        <taxon>Bacillota</taxon>
        <taxon>Bacilli</taxon>
        <taxon>Bacillales</taxon>
        <taxon>Anoxybacillaceae</taxon>
        <taxon>Geobacillus</taxon>
    </lineage>
</organism>
<dbReference type="EMBL" id="LUCS01000010">
    <property type="protein sequence ID" value="KAF6511867.1"/>
    <property type="molecule type" value="Genomic_DNA"/>
</dbReference>
<name>A0ABQ7HI44_GEOSE</name>
<evidence type="ECO:0000313" key="1">
    <source>
        <dbReference type="EMBL" id="KAF6511867.1"/>
    </source>
</evidence>
<keyword evidence="2" id="KW-1185">Reference proteome</keyword>
<accession>A0ABQ7HI44</accession>
<proteinExistence type="predicted"/>
<protein>
    <submittedName>
        <fullName evidence="1">Uncharacterized protein</fullName>
    </submittedName>
</protein>
<reference evidence="1 2" key="1">
    <citation type="submission" date="2016-03" db="EMBL/GenBank/DDBJ databases">
        <title>Spore heat resistance.</title>
        <authorList>
            <person name="Boekhorst J."/>
            <person name="Berendsen E.M."/>
            <person name="Wells-Bennik M.H."/>
            <person name="Kuipers O.P."/>
        </authorList>
    </citation>
    <scope>NUCLEOTIDE SEQUENCE [LARGE SCALE GENOMIC DNA]</scope>
    <source>
        <strain evidence="1 2">GS8</strain>
    </source>
</reference>
<evidence type="ECO:0000313" key="2">
    <source>
        <dbReference type="Proteomes" id="UP000773850"/>
    </source>
</evidence>
<dbReference type="Proteomes" id="UP000773850">
    <property type="component" value="Unassembled WGS sequence"/>
</dbReference>
<comment type="caution">
    <text evidence="1">The sequence shown here is derived from an EMBL/GenBank/DDBJ whole genome shotgun (WGS) entry which is preliminary data.</text>
</comment>
<gene>
    <name evidence="1" type="ORF">GS8_836</name>
</gene>
<sequence>MREGKTVSNQADFVYDRGGDAVMFEMTKSSFGCPFPSHRPLLVFHV</sequence>